<name>A0AAD1U318_EUPCR</name>
<keyword evidence="4" id="KW-1185">Reference proteome</keyword>
<gene>
    <name evidence="3" type="ORF">ECRASSUSDP1_LOCUS864</name>
</gene>
<protein>
    <submittedName>
        <fullName evidence="3">Uncharacterized protein</fullName>
    </submittedName>
</protein>
<feature type="coiled-coil region" evidence="1">
    <location>
        <begin position="211"/>
        <end position="238"/>
    </location>
</feature>
<dbReference type="AlphaFoldDB" id="A0AAD1U318"/>
<dbReference type="Proteomes" id="UP001295684">
    <property type="component" value="Unassembled WGS sequence"/>
</dbReference>
<evidence type="ECO:0000313" key="4">
    <source>
        <dbReference type="Proteomes" id="UP001295684"/>
    </source>
</evidence>
<sequence>MEFLFNQQKQNTGDKDSSETKRQCLDQKFSQAQIQKISDFFNTLFNRNESKDLLSNLTDILDERYTSIEEFDLIKDSKASQEDLIRVKQMQSMLRNDIALLRSDSDRDFKTLKTTSLEVEVIKMRMHNKAEVEAVLNLQNSLDTYTPLYKYEDLMASIPDFVRNARFNDIISKIMSIEENLKETAKTESIMKRISDLREQIAYRINQALTKEAFEKHQKELKNEMDKTQANFLSLLEDRIAVFHELNDQKVNKQVFDQETHKIWKHFDLFCSFQNLADFEGRIRPRIDAALKKVHECVRDCNENELIIKRFDEVLLDKASKFSINQVYKDIDKLMSKKTYLENKKDLDSRNMEAELKLKELEQEINNVESRIGQEIQSAVEQSEINTLTKLYNKMGGKPIQKEEIIRLIAGKADKTELYGNLKLKIGIEEMDQQKRNLFTLHKYLKHVISFSHELLSNHLFNLTSTENEKANCEANLIAQIKEIYKMVCKLDSDFELKTRFKEYISKKVRPIKLDISQLKLPKRSSLFQKERAKNRSFFNKSVVISRNSSTQRYLASNRKHNYSKRSEGSPQIEARDTTNILRNSLKGFHKHSSSMLNSQNRLNSKADISCFSFPFSPDQEDVQNFIMKNL</sequence>
<organism evidence="3 4">
    <name type="scientific">Euplotes crassus</name>
    <dbReference type="NCBI Taxonomy" id="5936"/>
    <lineage>
        <taxon>Eukaryota</taxon>
        <taxon>Sar</taxon>
        <taxon>Alveolata</taxon>
        <taxon>Ciliophora</taxon>
        <taxon>Intramacronucleata</taxon>
        <taxon>Spirotrichea</taxon>
        <taxon>Hypotrichia</taxon>
        <taxon>Euplotida</taxon>
        <taxon>Euplotidae</taxon>
        <taxon>Moneuplotes</taxon>
    </lineage>
</organism>
<reference evidence="3" key="1">
    <citation type="submission" date="2023-07" db="EMBL/GenBank/DDBJ databases">
        <authorList>
            <consortium name="AG Swart"/>
            <person name="Singh M."/>
            <person name="Singh A."/>
            <person name="Seah K."/>
            <person name="Emmerich C."/>
        </authorList>
    </citation>
    <scope>NUCLEOTIDE SEQUENCE</scope>
    <source>
        <strain evidence="3">DP1</strain>
    </source>
</reference>
<evidence type="ECO:0000256" key="1">
    <source>
        <dbReference type="SAM" id="Coils"/>
    </source>
</evidence>
<feature type="compositionally biased region" description="Basic and acidic residues" evidence="2">
    <location>
        <begin position="12"/>
        <end position="21"/>
    </location>
</feature>
<accession>A0AAD1U318</accession>
<feature type="region of interest" description="Disordered" evidence="2">
    <location>
        <begin position="1"/>
        <end position="21"/>
    </location>
</feature>
<keyword evidence="1" id="KW-0175">Coiled coil</keyword>
<feature type="compositionally biased region" description="Polar residues" evidence="2">
    <location>
        <begin position="1"/>
        <end position="11"/>
    </location>
</feature>
<evidence type="ECO:0000313" key="3">
    <source>
        <dbReference type="EMBL" id="CAI2359572.1"/>
    </source>
</evidence>
<feature type="coiled-coil region" evidence="1">
    <location>
        <begin position="337"/>
        <end position="378"/>
    </location>
</feature>
<comment type="caution">
    <text evidence="3">The sequence shown here is derived from an EMBL/GenBank/DDBJ whole genome shotgun (WGS) entry which is preliminary data.</text>
</comment>
<proteinExistence type="predicted"/>
<dbReference type="EMBL" id="CAMPGE010000813">
    <property type="protein sequence ID" value="CAI2359572.1"/>
    <property type="molecule type" value="Genomic_DNA"/>
</dbReference>
<evidence type="ECO:0000256" key="2">
    <source>
        <dbReference type="SAM" id="MobiDB-lite"/>
    </source>
</evidence>